<dbReference type="Proteomes" id="UP000593578">
    <property type="component" value="Unassembled WGS sequence"/>
</dbReference>
<sequence length="57" mass="7016">MAFKFEARAVLEGLRLAWEKRSTQVKFECYNALKWNLYWQMKLLTVRWLSHVYYIVS</sequence>
<protein>
    <recommendedName>
        <fullName evidence="3">RNase H type-1 domain-containing protein</fullName>
    </recommendedName>
</protein>
<evidence type="ECO:0000313" key="1">
    <source>
        <dbReference type="EMBL" id="MBA0579857.1"/>
    </source>
</evidence>
<name>A0A7J8NSA0_GOSRA</name>
<accession>A0A7J8NSA0</accession>
<proteinExistence type="predicted"/>
<evidence type="ECO:0008006" key="3">
    <source>
        <dbReference type="Google" id="ProtNLM"/>
    </source>
</evidence>
<dbReference type="AlphaFoldDB" id="A0A7J8NSA0"/>
<comment type="caution">
    <text evidence="1">The sequence shown here is derived from an EMBL/GenBank/DDBJ whole genome shotgun (WGS) entry which is preliminary data.</text>
</comment>
<gene>
    <name evidence="1" type="ORF">Gorai_022102</name>
</gene>
<evidence type="ECO:0000313" key="2">
    <source>
        <dbReference type="Proteomes" id="UP000593578"/>
    </source>
</evidence>
<reference evidence="1 2" key="1">
    <citation type="journal article" date="2019" name="Genome Biol. Evol.">
        <title>Insights into the evolution of the New World diploid cottons (Gossypium, subgenus Houzingenia) based on genome sequencing.</title>
        <authorList>
            <person name="Grover C.E."/>
            <person name="Arick M.A. 2nd"/>
            <person name="Thrash A."/>
            <person name="Conover J.L."/>
            <person name="Sanders W.S."/>
            <person name="Peterson D.G."/>
            <person name="Frelichowski J.E."/>
            <person name="Scheffler J.A."/>
            <person name="Scheffler B.E."/>
            <person name="Wendel J.F."/>
        </authorList>
    </citation>
    <scope>NUCLEOTIDE SEQUENCE [LARGE SCALE GENOMIC DNA]</scope>
    <source>
        <strain evidence="1">8</strain>
        <tissue evidence="1">Leaf</tissue>
    </source>
</reference>
<organism evidence="1 2">
    <name type="scientific">Gossypium raimondii</name>
    <name type="common">Peruvian cotton</name>
    <name type="synonym">Gossypium klotzschianum subsp. raimondii</name>
    <dbReference type="NCBI Taxonomy" id="29730"/>
    <lineage>
        <taxon>Eukaryota</taxon>
        <taxon>Viridiplantae</taxon>
        <taxon>Streptophyta</taxon>
        <taxon>Embryophyta</taxon>
        <taxon>Tracheophyta</taxon>
        <taxon>Spermatophyta</taxon>
        <taxon>Magnoliopsida</taxon>
        <taxon>eudicotyledons</taxon>
        <taxon>Gunneridae</taxon>
        <taxon>Pentapetalae</taxon>
        <taxon>rosids</taxon>
        <taxon>malvids</taxon>
        <taxon>Malvales</taxon>
        <taxon>Malvaceae</taxon>
        <taxon>Malvoideae</taxon>
        <taxon>Gossypium</taxon>
    </lineage>
</organism>
<dbReference type="EMBL" id="JABEZZ010000002">
    <property type="protein sequence ID" value="MBA0579857.1"/>
    <property type="molecule type" value="Genomic_DNA"/>
</dbReference>